<organism evidence="11 12">
    <name type="scientific">Pseudobacteroides cellulosolvens ATCC 35603 = DSM 2933</name>
    <dbReference type="NCBI Taxonomy" id="398512"/>
    <lineage>
        <taxon>Bacteria</taxon>
        <taxon>Bacillati</taxon>
        <taxon>Bacillota</taxon>
        <taxon>Clostridia</taxon>
        <taxon>Eubacteriales</taxon>
        <taxon>Oscillospiraceae</taxon>
        <taxon>Pseudobacteroides</taxon>
    </lineage>
</organism>
<keyword evidence="5" id="KW-0804">Transcription</keyword>
<evidence type="ECO:0000256" key="7">
    <source>
        <dbReference type="PROSITE-ProRule" id="PRU00169"/>
    </source>
</evidence>
<evidence type="ECO:0000259" key="10">
    <source>
        <dbReference type="PROSITE" id="PS50110"/>
    </source>
</evidence>
<dbReference type="InterPro" id="IPR016032">
    <property type="entry name" value="Sig_transdc_resp-reg_C-effctor"/>
</dbReference>
<dbReference type="PROSITE" id="PS50043">
    <property type="entry name" value="HTH_LUXR_2"/>
    <property type="match status" value="1"/>
</dbReference>
<feature type="coiled-coil region" evidence="8">
    <location>
        <begin position="156"/>
        <end position="183"/>
    </location>
</feature>
<accession>A0A0L6JW54</accession>
<dbReference type="EMBL" id="LGTC01000001">
    <property type="protein sequence ID" value="KNY30068.1"/>
    <property type="molecule type" value="Genomic_DNA"/>
</dbReference>
<dbReference type="InterPro" id="IPR039420">
    <property type="entry name" value="WalR-like"/>
</dbReference>
<reference evidence="12" key="1">
    <citation type="submission" date="2015-07" db="EMBL/GenBank/DDBJ databases">
        <title>Near-Complete Genome Sequence of the Cellulolytic Bacterium Bacteroides (Pseudobacteroides) cellulosolvens ATCC 35603.</title>
        <authorList>
            <person name="Dassa B."/>
            <person name="Utturkar S.M."/>
            <person name="Klingeman D.M."/>
            <person name="Hurt R.A."/>
            <person name="Keller M."/>
            <person name="Xu J."/>
            <person name="Reddy Y.H.K."/>
            <person name="Borovok I."/>
            <person name="Grinberg I.R."/>
            <person name="Lamed R."/>
            <person name="Zhivin O."/>
            <person name="Bayer E.A."/>
            <person name="Brown S.D."/>
        </authorList>
    </citation>
    <scope>NUCLEOTIDE SEQUENCE [LARGE SCALE GENOMIC DNA]</scope>
    <source>
        <strain evidence="12">DSM 2933</strain>
    </source>
</reference>
<dbReference type="InterPro" id="IPR058245">
    <property type="entry name" value="NreC/VraR/RcsB-like_REC"/>
</dbReference>
<evidence type="ECO:0000313" key="11">
    <source>
        <dbReference type="EMBL" id="KNY30068.1"/>
    </source>
</evidence>
<dbReference type="InterPro" id="IPR011006">
    <property type="entry name" value="CheY-like_superfamily"/>
</dbReference>
<dbReference type="InterPro" id="IPR000792">
    <property type="entry name" value="Tscrpt_reg_LuxR_C"/>
</dbReference>
<evidence type="ECO:0000256" key="1">
    <source>
        <dbReference type="ARBA" id="ARBA00018672"/>
    </source>
</evidence>
<dbReference type="Proteomes" id="UP000036923">
    <property type="component" value="Unassembled WGS sequence"/>
</dbReference>
<dbReference type="Pfam" id="PF00072">
    <property type="entry name" value="Response_reg"/>
    <property type="match status" value="1"/>
</dbReference>
<evidence type="ECO:0000313" key="12">
    <source>
        <dbReference type="Proteomes" id="UP000036923"/>
    </source>
</evidence>
<feature type="modified residue" description="4-aspartylphosphate" evidence="7">
    <location>
        <position position="56"/>
    </location>
</feature>
<sequence length="253" mass="29428">MEKIKVLLVEDDYSWQSAMSRFLSREEDILLSGMVKTKHEAIDFIKSIAVDVVLMDINLSENNLDGIEAAKEISDISNTKIIMLTSLKRDDIIIDSFTAGAMNFVYKEDYQALPDIIRNISKNTTPYELLIKEYQKLKKEEQLKDLSYCEKQVYLLMEENKTRRQIQADLDRSENTVKKLIHQVLKKLNVKSSKEAVEKVNKMGIEKKQDKKGCRKYTPFLLVGSFNGHYYKELVMIVFLYTKSNERAGLKYE</sequence>
<name>A0A0L6JW54_9FIRM</name>
<protein>
    <recommendedName>
        <fullName evidence="1">Stage 0 sporulation protein A homolog</fullName>
    </recommendedName>
</protein>
<dbReference type="GO" id="GO:0000160">
    <property type="term" value="P:phosphorelay signal transduction system"/>
    <property type="evidence" value="ECO:0007669"/>
    <property type="project" value="InterPro"/>
</dbReference>
<dbReference type="SMART" id="SM00448">
    <property type="entry name" value="REC"/>
    <property type="match status" value="1"/>
</dbReference>
<dbReference type="GO" id="GO:0003677">
    <property type="term" value="F:DNA binding"/>
    <property type="evidence" value="ECO:0007669"/>
    <property type="project" value="UniProtKB-KW"/>
</dbReference>
<evidence type="ECO:0000256" key="3">
    <source>
        <dbReference type="ARBA" id="ARBA00023015"/>
    </source>
</evidence>
<keyword evidence="8" id="KW-0175">Coiled coil</keyword>
<dbReference type="Pfam" id="PF00196">
    <property type="entry name" value="GerE"/>
    <property type="match status" value="1"/>
</dbReference>
<keyword evidence="12" id="KW-1185">Reference proteome</keyword>
<evidence type="ECO:0000256" key="4">
    <source>
        <dbReference type="ARBA" id="ARBA00023125"/>
    </source>
</evidence>
<evidence type="ECO:0000256" key="5">
    <source>
        <dbReference type="ARBA" id="ARBA00023163"/>
    </source>
</evidence>
<comment type="function">
    <text evidence="6">May play the central regulatory role in sporulation. It may be an element of the effector pathway responsible for the activation of sporulation genes in response to nutritional stress. Spo0A may act in concert with spo0H (a sigma factor) to control the expression of some genes that are critical to the sporulation process.</text>
</comment>
<dbReference type="PANTHER" id="PTHR43214">
    <property type="entry name" value="TWO-COMPONENT RESPONSE REGULATOR"/>
    <property type="match status" value="1"/>
</dbReference>
<feature type="domain" description="HTH luxR-type" evidence="9">
    <location>
        <begin position="139"/>
        <end position="204"/>
    </location>
</feature>
<keyword evidence="3" id="KW-0805">Transcription regulation</keyword>
<comment type="caution">
    <text evidence="11">The sequence shown here is derived from an EMBL/GenBank/DDBJ whole genome shotgun (WGS) entry which is preliminary data.</text>
</comment>
<keyword evidence="4" id="KW-0238">DNA-binding</keyword>
<dbReference type="InterPro" id="IPR001789">
    <property type="entry name" value="Sig_transdc_resp-reg_receiver"/>
</dbReference>
<dbReference type="SUPFAM" id="SSF52172">
    <property type="entry name" value="CheY-like"/>
    <property type="match status" value="1"/>
</dbReference>
<dbReference type="AlphaFoldDB" id="A0A0L6JW54"/>
<evidence type="ECO:0000256" key="8">
    <source>
        <dbReference type="SAM" id="Coils"/>
    </source>
</evidence>
<dbReference type="PROSITE" id="PS50110">
    <property type="entry name" value="RESPONSE_REGULATORY"/>
    <property type="match status" value="1"/>
</dbReference>
<dbReference type="SMART" id="SM00421">
    <property type="entry name" value="HTH_LUXR"/>
    <property type="match status" value="1"/>
</dbReference>
<feature type="domain" description="Response regulatory" evidence="10">
    <location>
        <begin position="5"/>
        <end position="122"/>
    </location>
</feature>
<proteinExistence type="predicted"/>
<dbReference type="eggNOG" id="COG2197">
    <property type="taxonomic scope" value="Bacteria"/>
</dbReference>
<keyword evidence="2 7" id="KW-0597">Phosphoprotein</keyword>
<dbReference type="RefSeq" id="WP_082225164.1">
    <property type="nucleotide sequence ID" value="NZ_LGTC01000001.1"/>
</dbReference>
<dbReference type="CDD" id="cd17535">
    <property type="entry name" value="REC_NarL-like"/>
    <property type="match status" value="1"/>
</dbReference>
<evidence type="ECO:0000256" key="2">
    <source>
        <dbReference type="ARBA" id="ARBA00022553"/>
    </source>
</evidence>
<evidence type="ECO:0000259" key="9">
    <source>
        <dbReference type="PROSITE" id="PS50043"/>
    </source>
</evidence>
<dbReference type="SUPFAM" id="SSF46894">
    <property type="entry name" value="C-terminal effector domain of the bipartite response regulators"/>
    <property type="match status" value="1"/>
</dbReference>
<dbReference type="STRING" id="398512.Bccel_5345"/>
<gene>
    <name evidence="11" type="ORF">Bccel_5345</name>
</gene>
<evidence type="ECO:0000256" key="6">
    <source>
        <dbReference type="ARBA" id="ARBA00024867"/>
    </source>
</evidence>
<dbReference type="GO" id="GO:0006355">
    <property type="term" value="P:regulation of DNA-templated transcription"/>
    <property type="evidence" value="ECO:0007669"/>
    <property type="project" value="InterPro"/>
</dbReference>
<dbReference type="Gene3D" id="3.40.50.2300">
    <property type="match status" value="1"/>
</dbReference>